<dbReference type="InterPro" id="IPR044929">
    <property type="entry name" value="DNA/RNA_non-sp_Endonuclease_sf"/>
</dbReference>
<organism evidence="5 6">
    <name type="scientific">Asbolus verrucosus</name>
    <name type="common">Desert ironclad beetle</name>
    <dbReference type="NCBI Taxonomy" id="1661398"/>
    <lineage>
        <taxon>Eukaryota</taxon>
        <taxon>Metazoa</taxon>
        <taxon>Ecdysozoa</taxon>
        <taxon>Arthropoda</taxon>
        <taxon>Hexapoda</taxon>
        <taxon>Insecta</taxon>
        <taxon>Pterygota</taxon>
        <taxon>Neoptera</taxon>
        <taxon>Endopterygota</taxon>
        <taxon>Coleoptera</taxon>
        <taxon>Polyphaga</taxon>
        <taxon>Cucujiformia</taxon>
        <taxon>Tenebrionidae</taxon>
        <taxon>Pimeliinae</taxon>
        <taxon>Asbolus</taxon>
    </lineage>
</organism>
<dbReference type="GO" id="GO:0003676">
    <property type="term" value="F:nucleic acid binding"/>
    <property type="evidence" value="ECO:0007669"/>
    <property type="project" value="InterPro"/>
</dbReference>
<dbReference type="InterPro" id="IPR040255">
    <property type="entry name" value="Non-specific_endonuclease"/>
</dbReference>
<feature type="domain" description="DNA/RNA non-specific endonuclease/pyrophosphatase/phosphodiesterase" evidence="4">
    <location>
        <begin position="114"/>
        <end position="365"/>
    </location>
</feature>
<dbReference type="SMART" id="SM00892">
    <property type="entry name" value="Endonuclease_NS"/>
    <property type="match status" value="1"/>
</dbReference>
<dbReference type="AlphaFoldDB" id="A0A482VUF8"/>
<dbReference type="SUPFAM" id="SSF54060">
    <property type="entry name" value="His-Me finger endonucleases"/>
    <property type="match status" value="1"/>
</dbReference>
<keyword evidence="3 5" id="KW-0255">Endonuclease</keyword>
<gene>
    <name evidence="5" type="ORF">BDFB_013139</name>
</gene>
<proteinExistence type="inferred from homology"/>
<dbReference type="GO" id="GO:0005634">
    <property type="term" value="C:nucleus"/>
    <property type="evidence" value="ECO:0007669"/>
    <property type="project" value="TreeGrafter"/>
</dbReference>
<keyword evidence="3 5" id="KW-0378">Hydrolase</keyword>
<reference evidence="5 6" key="1">
    <citation type="submission" date="2017-03" db="EMBL/GenBank/DDBJ databases">
        <title>Genome of the blue death feigning beetle - Asbolus verrucosus.</title>
        <authorList>
            <person name="Rider S.D."/>
        </authorList>
    </citation>
    <scope>NUCLEOTIDE SEQUENCE [LARGE SCALE GENOMIC DNA]</scope>
    <source>
        <strain evidence="5">Butters</strain>
        <tissue evidence="5">Head and leg muscle</tissue>
    </source>
</reference>
<dbReference type="OrthoDB" id="5960141at2759"/>
<dbReference type="STRING" id="1661398.A0A482VUF8"/>
<dbReference type="Gene3D" id="3.40.570.10">
    <property type="entry name" value="Extracellular Endonuclease, subunit A"/>
    <property type="match status" value="1"/>
</dbReference>
<evidence type="ECO:0000259" key="4">
    <source>
        <dbReference type="SMART" id="SM00892"/>
    </source>
</evidence>
<comment type="similarity">
    <text evidence="1">Belongs to the DNA/RNA non-specific endonuclease family.</text>
</comment>
<keyword evidence="6" id="KW-1185">Reference proteome</keyword>
<dbReference type="Pfam" id="PF01223">
    <property type="entry name" value="Endonuclease_NS"/>
    <property type="match status" value="1"/>
</dbReference>
<dbReference type="GO" id="GO:0046872">
    <property type="term" value="F:metal ion binding"/>
    <property type="evidence" value="ECO:0007669"/>
    <property type="project" value="InterPro"/>
</dbReference>
<evidence type="ECO:0000256" key="1">
    <source>
        <dbReference type="ARBA" id="ARBA00010052"/>
    </source>
</evidence>
<dbReference type="Proteomes" id="UP000292052">
    <property type="component" value="Unassembled WGS sequence"/>
</dbReference>
<sequence length="393" mass="44218">MFRSWDPVVLSSSTYELIYPPVENAPNDRNITLPVSETIIISCNGGHFDDITTKTLLATCNQDGQFEVQDAIIEFDKLSCVNFQPQVAKVSDTPCGPNAVLIEIGFQIGLNIKLVPQIVVCFDVKNLNPLYTNHNLTKSIGFIKSYLTTPYVVDPIYNVSIDFDELYSVDYQLSTINRLLGLPANSTRYVDPASCNPDPIITTPGFCFSRRPLTYRGDFVYISQQDATYRYITVAAQWSFVDYNLEDLQNNVIDYVKKNKLDLEVYTGSYGIVTLPHADTGEDVELYLYVSGDVKAIPVPLLFWKLIYDPLTQRATVFVSVNNPHQTDVSKNIICEDISDGITWLTWEKHNVTKGYSYACAYEDAKATITYLPEIEVKGTLGTVRDKYHPPAV</sequence>
<dbReference type="InterPro" id="IPR001604">
    <property type="entry name" value="Endo_G_ENPP1-like_dom"/>
</dbReference>
<dbReference type="PANTHER" id="PTHR13966">
    <property type="entry name" value="ENDONUCLEASE RELATED"/>
    <property type="match status" value="1"/>
</dbReference>
<evidence type="ECO:0000256" key="3">
    <source>
        <dbReference type="ARBA" id="ARBA00022759"/>
    </source>
</evidence>
<evidence type="ECO:0000313" key="5">
    <source>
        <dbReference type="EMBL" id="RZC36370.1"/>
    </source>
</evidence>
<name>A0A482VUF8_ASBVE</name>
<dbReference type="GO" id="GO:0004521">
    <property type="term" value="F:RNA endonuclease activity"/>
    <property type="evidence" value="ECO:0007669"/>
    <property type="project" value="TreeGrafter"/>
</dbReference>
<comment type="caution">
    <text evidence="5">The sequence shown here is derived from an EMBL/GenBank/DDBJ whole genome shotgun (WGS) entry which is preliminary data.</text>
</comment>
<dbReference type="EMBL" id="QDEB01062835">
    <property type="protein sequence ID" value="RZC36370.1"/>
    <property type="molecule type" value="Genomic_DNA"/>
</dbReference>
<accession>A0A482VUF8</accession>
<keyword evidence="2" id="KW-0540">Nuclease</keyword>
<evidence type="ECO:0000313" key="6">
    <source>
        <dbReference type="Proteomes" id="UP000292052"/>
    </source>
</evidence>
<dbReference type="InterPro" id="IPR044925">
    <property type="entry name" value="His-Me_finger_sf"/>
</dbReference>
<dbReference type="GO" id="GO:0000014">
    <property type="term" value="F:single-stranded DNA endodeoxyribonuclease activity"/>
    <property type="evidence" value="ECO:0007669"/>
    <property type="project" value="TreeGrafter"/>
</dbReference>
<evidence type="ECO:0000256" key="2">
    <source>
        <dbReference type="ARBA" id="ARBA00022722"/>
    </source>
</evidence>
<dbReference type="PANTHER" id="PTHR13966:SF19">
    <property type="entry name" value="NUCLEASE EXOG, MITOCHONDRIAL"/>
    <property type="match status" value="1"/>
</dbReference>
<dbReference type="GO" id="GO:0006309">
    <property type="term" value="P:apoptotic DNA fragmentation"/>
    <property type="evidence" value="ECO:0007669"/>
    <property type="project" value="TreeGrafter"/>
</dbReference>
<protein>
    <submittedName>
        <fullName evidence="5">Endonuclease NS domain containing protein</fullName>
    </submittedName>
</protein>
<dbReference type="GO" id="GO:0005743">
    <property type="term" value="C:mitochondrial inner membrane"/>
    <property type="evidence" value="ECO:0007669"/>
    <property type="project" value="TreeGrafter"/>
</dbReference>